<dbReference type="RefSeq" id="XP_016492576.1">
    <property type="nucleotide sequence ID" value="XM_016637090.2"/>
</dbReference>
<feature type="compositionally biased region" description="Basic and acidic residues" evidence="1">
    <location>
        <begin position="139"/>
        <end position="154"/>
    </location>
</feature>
<dbReference type="AlphaFoldDB" id="A0A1S4BUM6"/>
<dbReference type="Proteomes" id="UP000790787">
    <property type="component" value="Chromosome 20"/>
</dbReference>
<feature type="compositionally biased region" description="Basic and acidic residues" evidence="1">
    <location>
        <begin position="165"/>
        <end position="186"/>
    </location>
</feature>
<feature type="region of interest" description="Disordered" evidence="1">
    <location>
        <begin position="59"/>
        <end position="78"/>
    </location>
</feature>
<gene>
    <name evidence="3" type="primary">LOC107812059</name>
</gene>
<organism evidence="2 3">
    <name type="scientific">Nicotiana tabacum</name>
    <name type="common">Common tobacco</name>
    <dbReference type="NCBI Taxonomy" id="4097"/>
    <lineage>
        <taxon>Eukaryota</taxon>
        <taxon>Viridiplantae</taxon>
        <taxon>Streptophyta</taxon>
        <taxon>Embryophyta</taxon>
        <taxon>Tracheophyta</taxon>
        <taxon>Spermatophyta</taxon>
        <taxon>Magnoliopsida</taxon>
        <taxon>eudicotyledons</taxon>
        <taxon>Gunneridae</taxon>
        <taxon>Pentapetalae</taxon>
        <taxon>asterids</taxon>
        <taxon>lamiids</taxon>
        <taxon>Solanales</taxon>
        <taxon>Solanaceae</taxon>
        <taxon>Nicotianoideae</taxon>
        <taxon>Nicotianeae</taxon>
        <taxon>Nicotiana</taxon>
    </lineage>
</organism>
<reference evidence="3" key="2">
    <citation type="submission" date="2025-08" db="UniProtKB">
        <authorList>
            <consortium name="RefSeq"/>
        </authorList>
    </citation>
    <scope>IDENTIFICATION</scope>
    <source>
        <tissue evidence="3">Leaf</tissue>
    </source>
</reference>
<dbReference type="PaxDb" id="4097-A0A1S4BUM6"/>
<keyword evidence="2" id="KW-1185">Reference proteome</keyword>
<reference evidence="2" key="1">
    <citation type="journal article" date="2014" name="Nat. Commun.">
        <title>The tobacco genome sequence and its comparison with those of tomato and potato.</title>
        <authorList>
            <person name="Sierro N."/>
            <person name="Battey J.N."/>
            <person name="Ouadi S."/>
            <person name="Bakaher N."/>
            <person name="Bovet L."/>
            <person name="Willig A."/>
            <person name="Goepfert S."/>
            <person name="Peitsch M.C."/>
            <person name="Ivanov N.V."/>
        </authorList>
    </citation>
    <scope>NUCLEOTIDE SEQUENCE [LARGE SCALE GENOMIC DNA]</scope>
</reference>
<dbReference type="KEGG" id="nta:107812059"/>
<feature type="region of interest" description="Disordered" evidence="1">
    <location>
        <begin position="99"/>
        <end position="217"/>
    </location>
</feature>
<sequence length="217" mass="23614">MGACASKPNVLNGDAPEVVPENVPAKDATVAAEEEVKKEEGVIADHDADKCRSLNNLFNNEEGKGSAEEKEETSVQKACEVPAEAKKELELVEKVVDETAKADAASIDEKKIEEVKSENPDVEEVVKPSLESIPSPAENKADEEKEAPAEKTVEEVQPETENIPADEKSATEAPKSEEKKIEEKSAPEYPKSEASSVGIKKTEEKPATKKGKFWWDK</sequence>
<evidence type="ECO:0000313" key="3">
    <source>
        <dbReference type="RefSeq" id="XP_016492576.1"/>
    </source>
</evidence>
<proteinExistence type="predicted"/>
<feature type="compositionally biased region" description="Basic and acidic residues" evidence="1">
    <location>
        <begin position="61"/>
        <end position="74"/>
    </location>
</feature>
<protein>
    <submittedName>
        <fullName evidence="3">Fibrous sheath CABYR-binding protein-like</fullName>
    </submittedName>
    <submittedName>
        <fullName evidence="3">Uncharacterized protein LOC107812059</fullName>
    </submittedName>
</protein>
<dbReference type="GeneID" id="107812059"/>
<feature type="compositionally biased region" description="Basic and acidic residues" evidence="1">
    <location>
        <begin position="99"/>
        <end position="119"/>
    </location>
</feature>
<dbReference type="OrthoDB" id="1287810at2759"/>
<evidence type="ECO:0000256" key="1">
    <source>
        <dbReference type="SAM" id="MobiDB-lite"/>
    </source>
</evidence>
<dbReference type="OMA" id="PSEPMKN"/>
<evidence type="ECO:0000313" key="2">
    <source>
        <dbReference type="Proteomes" id="UP000790787"/>
    </source>
</evidence>
<feature type="compositionally biased region" description="Basic and acidic residues" evidence="1">
    <location>
        <begin position="200"/>
        <end position="217"/>
    </location>
</feature>
<dbReference type="RefSeq" id="XP_016492576.1">
    <property type="nucleotide sequence ID" value="XM_016637090.1"/>
</dbReference>
<accession>A0A1S4BUM6</accession>
<feature type="region of interest" description="Disordered" evidence="1">
    <location>
        <begin position="1"/>
        <end position="20"/>
    </location>
</feature>
<name>A0A1S4BUM6_TOBAC</name>